<sequence>MTRVALCQIPISHDPKTNLEAVREALAEARDAELAVFPEATLARFGRGVAEVAEPLDGPFVTGLREAAREFRTAIIAGTFEPGDGGVLNTAVAISEVGGLKAAYRKIHLFDSFGSRESDLVVAGDTPTVVELAGLRIGLITCYDVRFPELARALVDAGADTFAVIAAWGSGPMKEEHWATMVRARAIENTTWTIAVGQAPNPSASDGFGVGRSMLVDPLGVVRHDLGPARAVQTGVIDQALGERIRETVPSLRHRRPDIFSRPAGASVTGS</sequence>
<reference evidence="3 4" key="1">
    <citation type="submission" date="2024-06" db="EMBL/GenBank/DDBJ databases">
        <title>The Natural Products Discovery Center: Release of the First 8490 Sequenced Strains for Exploring Actinobacteria Biosynthetic Diversity.</title>
        <authorList>
            <person name="Kalkreuter E."/>
            <person name="Kautsar S.A."/>
            <person name="Yang D."/>
            <person name="Bader C.D."/>
            <person name="Teijaro C.N."/>
            <person name="Fluegel L."/>
            <person name="Davis C.M."/>
            <person name="Simpson J.R."/>
            <person name="Lauterbach L."/>
            <person name="Steele A.D."/>
            <person name="Gui C."/>
            <person name="Meng S."/>
            <person name="Li G."/>
            <person name="Viehrig K."/>
            <person name="Ye F."/>
            <person name="Su P."/>
            <person name="Kiefer A.F."/>
            <person name="Nichols A."/>
            <person name="Cepeda A.J."/>
            <person name="Yan W."/>
            <person name="Fan B."/>
            <person name="Jiang Y."/>
            <person name="Adhikari A."/>
            <person name="Zheng C.-J."/>
            <person name="Schuster L."/>
            <person name="Cowan T.M."/>
            <person name="Smanski M.J."/>
            <person name="Chevrette M.G."/>
            <person name="De Carvalho L.P.S."/>
            <person name="Shen B."/>
        </authorList>
    </citation>
    <scope>NUCLEOTIDE SEQUENCE [LARGE SCALE GENOMIC DNA]</scope>
    <source>
        <strain evidence="3 4">NPDC050100</strain>
    </source>
</reference>
<evidence type="ECO:0000313" key="3">
    <source>
        <dbReference type="EMBL" id="MEV0968069.1"/>
    </source>
</evidence>
<keyword evidence="4" id="KW-1185">Reference proteome</keyword>
<dbReference type="PROSITE" id="PS01227">
    <property type="entry name" value="UPF0012"/>
    <property type="match status" value="1"/>
</dbReference>
<dbReference type="PANTHER" id="PTHR23088:SF27">
    <property type="entry name" value="DEAMINATED GLUTATHIONE AMIDASE"/>
    <property type="match status" value="1"/>
</dbReference>
<dbReference type="PANTHER" id="PTHR23088">
    <property type="entry name" value="NITRILASE-RELATED"/>
    <property type="match status" value="1"/>
</dbReference>
<name>A0ABV3G915_MICGL</name>
<comment type="caution">
    <text evidence="3">The sequence shown here is derived from an EMBL/GenBank/DDBJ whole genome shotgun (WGS) entry which is preliminary data.</text>
</comment>
<dbReference type="InterPro" id="IPR036526">
    <property type="entry name" value="C-N_Hydrolase_sf"/>
</dbReference>
<dbReference type="InterPro" id="IPR003010">
    <property type="entry name" value="C-N_Hydrolase"/>
</dbReference>
<dbReference type="PROSITE" id="PS50263">
    <property type="entry name" value="CN_HYDROLASE"/>
    <property type="match status" value="1"/>
</dbReference>
<evidence type="ECO:0000313" key="4">
    <source>
        <dbReference type="Proteomes" id="UP001551675"/>
    </source>
</evidence>
<dbReference type="Gene3D" id="3.60.110.10">
    <property type="entry name" value="Carbon-nitrogen hydrolase"/>
    <property type="match status" value="1"/>
</dbReference>
<dbReference type="CDD" id="cd07581">
    <property type="entry name" value="nitrilase_3"/>
    <property type="match status" value="1"/>
</dbReference>
<dbReference type="RefSeq" id="WP_358130338.1">
    <property type="nucleotide sequence ID" value="NZ_JBFALK010000002.1"/>
</dbReference>
<dbReference type="SUPFAM" id="SSF56317">
    <property type="entry name" value="Carbon-nitrogen hydrolase"/>
    <property type="match status" value="1"/>
</dbReference>
<comment type="similarity">
    <text evidence="1">Belongs to the carbon-nitrogen hydrolase superfamily. NIT1/NIT2 family.</text>
</comment>
<dbReference type="Pfam" id="PF00795">
    <property type="entry name" value="CN_hydrolase"/>
    <property type="match status" value="1"/>
</dbReference>
<dbReference type="InterPro" id="IPR001110">
    <property type="entry name" value="UPF0012_CS"/>
</dbReference>
<feature type="domain" description="CN hydrolase" evidence="2">
    <location>
        <begin position="2"/>
        <end position="239"/>
    </location>
</feature>
<dbReference type="Proteomes" id="UP001551675">
    <property type="component" value="Unassembled WGS sequence"/>
</dbReference>
<protein>
    <submittedName>
        <fullName evidence="3">Carbon-nitrogen hydrolase family protein</fullName>
    </submittedName>
</protein>
<gene>
    <name evidence="3" type="ORF">AB0I59_05505</name>
</gene>
<dbReference type="EMBL" id="JBFALK010000002">
    <property type="protein sequence ID" value="MEV0968069.1"/>
    <property type="molecule type" value="Genomic_DNA"/>
</dbReference>
<organism evidence="3 4">
    <name type="scientific">Microtetraspora glauca</name>
    <dbReference type="NCBI Taxonomy" id="1996"/>
    <lineage>
        <taxon>Bacteria</taxon>
        <taxon>Bacillati</taxon>
        <taxon>Actinomycetota</taxon>
        <taxon>Actinomycetes</taxon>
        <taxon>Streptosporangiales</taxon>
        <taxon>Streptosporangiaceae</taxon>
        <taxon>Microtetraspora</taxon>
    </lineage>
</organism>
<proteinExistence type="inferred from homology"/>
<evidence type="ECO:0000256" key="1">
    <source>
        <dbReference type="ARBA" id="ARBA00010613"/>
    </source>
</evidence>
<dbReference type="GO" id="GO:0016787">
    <property type="term" value="F:hydrolase activity"/>
    <property type="evidence" value="ECO:0007669"/>
    <property type="project" value="UniProtKB-KW"/>
</dbReference>
<accession>A0ABV3G915</accession>
<keyword evidence="3" id="KW-0378">Hydrolase</keyword>
<evidence type="ECO:0000259" key="2">
    <source>
        <dbReference type="PROSITE" id="PS50263"/>
    </source>
</evidence>